<protein>
    <submittedName>
        <fullName evidence="1">Uncharacterized protein</fullName>
    </submittedName>
</protein>
<dbReference type="AlphaFoldDB" id="A0A195CGE3"/>
<proteinExistence type="predicted"/>
<dbReference type="EMBL" id="KQ977791">
    <property type="protein sequence ID" value="KYM99814.1"/>
    <property type="molecule type" value="Genomic_DNA"/>
</dbReference>
<sequence length="93" mass="10736">MPDVKICFVKGRIASRSHKHPPPGLDLGWLRLSGLCGILYRCKMNVLGNGISSYQILRRLKVNERSRGETFRRFALLFAFRKLFAFNGCCYIR</sequence>
<keyword evidence="2" id="KW-1185">Reference proteome</keyword>
<evidence type="ECO:0000313" key="2">
    <source>
        <dbReference type="Proteomes" id="UP000078542"/>
    </source>
</evidence>
<dbReference type="Proteomes" id="UP000078542">
    <property type="component" value="Unassembled WGS sequence"/>
</dbReference>
<name>A0A195CGE3_9HYME</name>
<organism evidence="1 2">
    <name type="scientific">Cyphomyrmex costatus</name>
    <dbReference type="NCBI Taxonomy" id="456900"/>
    <lineage>
        <taxon>Eukaryota</taxon>
        <taxon>Metazoa</taxon>
        <taxon>Ecdysozoa</taxon>
        <taxon>Arthropoda</taxon>
        <taxon>Hexapoda</taxon>
        <taxon>Insecta</taxon>
        <taxon>Pterygota</taxon>
        <taxon>Neoptera</taxon>
        <taxon>Endopterygota</taxon>
        <taxon>Hymenoptera</taxon>
        <taxon>Apocrita</taxon>
        <taxon>Aculeata</taxon>
        <taxon>Formicoidea</taxon>
        <taxon>Formicidae</taxon>
        <taxon>Myrmicinae</taxon>
        <taxon>Cyphomyrmex</taxon>
    </lineage>
</organism>
<accession>A0A195CGE3</accession>
<evidence type="ECO:0000313" key="1">
    <source>
        <dbReference type="EMBL" id="KYM99814.1"/>
    </source>
</evidence>
<gene>
    <name evidence="1" type="ORF">ALC62_09432</name>
</gene>
<reference evidence="1 2" key="1">
    <citation type="submission" date="2016-03" db="EMBL/GenBank/DDBJ databases">
        <title>Cyphomyrmex costatus WGS genome.</title>
        <authorList>
            <person name="Nygaard S."/>
            <person name="Hu H."/>
            <person name="Boomsma J."/>
            <person name="Zhang G."/>
        </authorList>
    </citation>
    <scope>NUCLEOTIDE SEQUENCE [LARGE SCALE GENOMIC DNA]</scope>
    <source>
        <strain evidence="1">MS0001</strain>
        <tissue evidence="1">Whole body</tissue>
    </source>
</reference>